<sequence length="225" mass="25485">MCVILASVHGVDQRGCLLHQTLIHYADLVSVLVLCSVSHVCSSDSPPWSTWYMQELNKYQAKCSMLFHYDWISIPLVYTQVVTIAVYSFFAFSLVGRQFVEPIQGLPNLGSLWSQARSQDQPSGTWTWTENGQNILYYNLQVAEQIINPFGEDDEDLYWDEGSAQPPYTVATVAESLRPSFLGSTFNLQWTPHLLRFRAEEDSNLKAPDCIEKEVVGSGHQTQEL</sequence>
<proteinExistence type="inferred from homology"/>
<evidence type="ECO:0000256" key="8">
    <source>
        <dbReference type="ARBA" id="ARBA00034769"/>
    </source>
</evidence>
<protein>
    <recommendedName>
        <fullName evidence="9">Bestrophin</fullName>
    </recommendedName>
</protein>
<gene>
    <name evidence="10" type="ORF">HJG63_001450</name>
</gene>
<keyword evidence="6 9" id="KW-0868">Chloride</keyword>
<keyword evidence="11" id="KW-1185">Reference proteome</keyword>
<dbReference type="InterPro" id="IPR021134">
    <property type="entry name" value="Bestrophin-like"/>
</dbReference>
<name>A0A7J8K5C6_ROUAE</name>
<dbReference type="Proteomes" id="UP000593571">
    <property type="component" value="Unassembled WGS sequence"/>
</dbReference>
<dbReference type="Pfam" id="PF01062">
    <property type="entry name" value="Bestrophin"/>
    <property type="match status" value="1"/>
</dbReference>
<keyword evidence="9" id="KW-0813">Transport</keyword>
<keyword evidence="4" id="KW-0472">Membrane</keyword>
<comment type="subcellular location">
    <subcellularLocation>
        <location evidence="9">Cell membrane</location>
        <topology evidence="9">Multi-pass membrane protein</topology>
    </subcellularLocation>
    <subcellularLocation>
        <location evidence="1">Membrane</location>
    </subcellularLocation>
</comment>
<keyword evidence="3" id="KW-1133">Transmembrane helix</keyword>
<evidence type="ECO:0000256" key="9">
    <source>
        <dbReference type="RuleBase" id="RU363126"/>
    </source>
</evidence>
<keyword evidence="9" id="KW-0406">Ion transport</keyword>
<dbReference type="AlphaFoldDB" id="A0A7J8K5C6"/>
<evidence type="ECO:0000256" key="7">
    <source>
        <dbReference type="ARBA" id="ARBA00024167"/>
    </source>
</evidence>
<evidence type="ECO:0000256" key="6">
    <source>
        <dbReference type="ARBA" id="ARBA00023214"/>
    </source>
</evidence>
<keyword evidence="9" id="KW-0407">Ion channel</keyword>
<keyword evidence="2" id="KW-0812">Transmembrane</keyword>
<dbReference type="PANTHER" id="PTHR10736:SF55">
    <property type="entry name" value="BESTROPHIN-4"/>
    <property type="match status" value="1"/>
</dbReference>
<evidence type="ECO:0000256" key="3">
    <source>
        <dbReference type="ARBA" id="ARBA00022989"/>
    </source>
</evidence>
<keyword evidence="5 9" id="KW-0869">Chloride channel</keyword>
<dbReference type="InterPro" id="IPR000615">
    <property type="entry name" value="Bestrophin"/>
</dbReference>
<evidence type="ECO:0000256" key="5">
    <source>
        <dbReference type="ARBA" id="ARBA00023173"/>
    </source>
</evidence>
<dbReference type="PANTHER" id="PTHR10736">
    <property type="entry name" value="BESTROPHIN"/>
    <property type="match status" value="1"/>
</dbReference>
<comment type="similarity">
    <text evidence="8 9">Belongs to the anion channel-forming bestrophin (TC 1.A.46) family. Calcium-sensitive chloride channel subfamily.</text>
</comment>
<dbReference type="EMBL" id="JACASE010000001">
    <property type="protein sequence ID" value="KAF6504031.1"/>
    <property type="molecule type" value="Genomic_DNA"/>
</dbReference>
<keyword evidence="9" id="KW-1003">Cell membrane</keyword>
<evidence type="ECO:0000256" key="4">
    <source>
        <dbReference type="ARBA" id="ARBA00023136"/>
    </source>
</evidence>
<organism evidence="10 11">
    <name type="scientific">Rousettus aegyptiacus</name>
    <name type="common">Egyptian fruit bat</name>
    <name type="synonym">Pteropus aegyptiacus</name>
    <dbReference type="NCBI Taxonomy" id="9407"/>
    <lineage>
        <taxon>Eukaryota</taxon>
        <taxon>Metazoa</taxon>
        <taxon>Chordata</taxon>
        <taxon>Craniata</taxon>
        <taxon>Vertebrata</taxon>
        <taxon>Euteleostomi</taxon>
        <taxon>Mammalia</taxon>
        <taxon>Eutheria</taxon>
        <taxon>Laurasiatheria</taxon>
        <taxon>Chiroptera</taxon>
        <taxon>Yinpterochiroptera</taxon>
        <taxon>Pteropodoidea</taxon>
        <taxon>Pteropodidae</taxon>
        <taxon>Rousettinae</taxon>
        <taxon>Rousettus</taxon>
    </lineage>
</organism>
<dbReference type="GO" id="GO:0005886">
    <property type="term" value="C:plasma membrane"/>
    <property type="evidence" value="ECO:0007669"/>
    <property type="project" value="UniProtKB-SubCell"/>
</dbReference>
<evidence type="ECO:0000256" key="2">
    <source>
        <dbReference type="ARBA" id="ARBA00022692"/>
    </source>
</evidence>
<evidence type="ECO:0000256" key="1">
    <source>
        <dbReference type="ARBA" id="ARBA00004370"/>
    </source>
</evidence>
<dbReference type="GO" id="GO:0034707">
    <property type="term" value="C:chloride channel complex"/>
    <property type="evidence" value="ECO:0007669"/>
    <property type="project" value="UniProtKB-KW"/>
</dbReference>
<dbReference type="GO" id="GO:0005254">
    <property type="term" value="F:chloride channel activity"/>
    <property type="evidence" value="ECO:0007669"/>
    <property type="project" value="UniProtKB-KW"/>
</dbReference>
<evidence type="ECO:0000313" key="11">
    <source>
        <dbReference type="Proteomes" id="UP000593571"/>
    </source>
</evidence>
<evidence type="ECO:0000313" key="10">
    <source>
        <dbReference type="EMBL" id="KAF6504031.1"/>
    </source>
</evidence>
<comment type="catalytic activity">
    <reaction evidence="7">
        <text>chloride(in) = chloride(out)</text>
        <dbReference type="Rhea" id="RHEA:29823"/>
        <dbReference type="ChEBI" id="CHEBI:17996"/>
    </reaction>
</comment>
<accession>A0A7J8K5C6</accession>
<reference evidence="10 11" key="1">
    <citation type="journal article" date="2020" name="Nature">
        <title>Six reference-quality genomes reveal evolution of bat adaptations.</title>
        <authorList>
            <person name="Jebb D."/>
            <person name="Huang Z."/>
            <person name="Pippel M."/>
            <person name="Hughes G.M."/>
            <person name="Lavrichenko K."/>
            <person name="Devanna P."/>
            <person name="Winkler S."/>
            <person name="Jermiin L.S."/>
            <person name="Skirmuntt E.C."/>
            <person name="Katzourakis A."/>
            <person name="Burkitt-Gray L."/>
            <person name="Ray D.A."/>
            <person name="Sullivan K.A.M."/>
            <person name="Roscito J.G."/>
            <person name="Kirilenko B.M."/>
            <person name="Davalos L.M."/>
            <person name="Corthals A.P."/>
            <person name="Power M.L."/>
            <person name="Jones G."/>
            <person name="Ransome R.D."/>
            <person name="Dechmann D.K.N."/>
            <person name="Locatelli A.G."/>
            <person name="Puechmaille S.J."/>
            <person name="Fedrigo O."/>
            <person name="Jarvis E.D."/>
            <person name="Hiller M."/>
            <person name="Vernes S.C."/>
            <person name="Myers E.W."/>
            <person name="Teeling E.C."/>
        </authorList>
    </citation>
    <scope>NUCLEOTIDE SEQUENCE [LARGE SCALE GENOMIC DNA]</scope>
    <source>
        <strain evidence="10">MRouAeg1</strain>
        <tissue evidence="10">Muscle</tissue>
    </source>
</reference>
<comment type="function">
    <text evidence="9">Forms calcium-sensitive chloride channels. Permeable to bicarbonate.</text>
</comment>
<comment type="caution">
    <text evidence="10">The sequence shown here is derived from an EMBL/GenBank/DDBJ whole genome shotgun (WGS) entry which is preliminary data.</text>
</comment>